<dbReference type="Proteomes" id="UP000177506">
    <property type="component" value="Unassembled WGS sequence"/>
</dbReference>
<keyword evidence="3 4" id="KW-0408">Iron</keyword>
<dbReference type="AlphaFoldDB" id="A0A1G1TMN4"/>
<keyword evidence="1 4" id="KW-0349">Heme</keyword>
<dbReference type="RefSeq" id="WP_070739455.1">
    <property type="nucleotide sequence ID" value="NZ_MDZA01000011.1"/>
</dbReference>
<feature type="domain" description="Cytochrome c" evidence="6">
    <location>
        <begin position="45"/>
        <end position="134"/>
    </location>
</feature>
<evidence type="ECO:0000256" key="4">
    <source>
        <dbReference type="PROSITE-ProRule" id="PRU00433"/>
    </source>
</evidence>
<sequence>MIRSSLLGASLLLVAALALPGAGPAGAQTKPKAKPKAAAGAPAPALLAQGKQVYIQYCLSCHQADGGGVQNMNPPLTKTEYVLGDKARLTNILVHGFAEKVEIQGETYRNVMPAHDFLTDAQMAAVLTYVRNSFGNKASAISVAEVKATRAAGK</sequence>
<feature type="signal peptide" evidence="5">
    <location>
        <begin position="1"/>
        <end position="27"/>
    </location>
</feature>
<dbReference type="EMBL" id="MDZA01000011">
    <property type="protein sequence ID" value="OGX92144.1"/>
    <property type="molecule type" value="Genomic_DNA"/>
</dbReference>
<keyword evidence="2 4" id="KW-0479">Metal-binding</keyword>
<evidence type="ECO:0000313" key="8">
    <source>
        <dbReference type="Proteomes" id="UP000177506"/>
    </source>
</evidence>
<dbReference type="GO" id="GO:0020037">
    <property type="term" value="F:heme binding"/>
    <property type="evidence" value="ECO:0007669"/>
    <property type="project" value="InterPro"/>
</dbReference>
<dbReference type="PROSITE" id="PS51007">
    <property type="entry name" value="CYTC"/>
    <property type="match status" value="1"/>
</dbReference>
<dbReference type="PANTHER" id="PTHR35008">
    <property type="entry name" value="BLL4482 PROTEIN-RELATED"/>
    <property type="match status" value="1"/>
</dbReference>
<dbReference type="GO" id="GO:0046872">
    <property type="term" value="F:metal ion binding"/>
    <property type="evidence" value="ECO:0007669"/>
    <property type="project" value="UniProtKB-KW"/>
</dbReference>
<feature type="chain" id="PRO_5009579758" evidence="5">
    <location>
        <begin position="28"/>
        <end position="154"/>
    </location>
</feature>
<comment type="caution">
    <text evidence="7">The sequence shown here is derived from an EMBL/GenBank/DDBJ whole genome shotgun (WGS) entry which is preliminary data.</text>
</comment>
<gene>
    <name evidence="7" type="ORF">BEN49_03685</name>
</gene>
<dbReference type="Gene3D" id="1.10.760.10">
    <property type="entry name" value="Cytochrome c-like domain"/>
    <property type="match status" value="1"/>
</dbReference>
<accession>A0A1G1TMN4</accession>
<dbReference type="InterPro" id="IPR036909">
    <property type="entry name" value="Cyt_c-like_dom_sf"/>
</dbReference>
<evidence type="ECO:0000259" key="6">
    <source>
        <dbReference type="PROSITE" id="PS51007"/>
    </source>
</evidence>
<dbReference type="OrthoDB" id="9811395at2"/>
<name>A0A1G1TMN4_9BACT</name>
<evidence type="ECO:0000256" key="2">
    <source>
        <dbReference type="ARBA" id="ARBA00022723"/>
    </source>
</evidence>
<dbReference type="PANTHER" id="PTHR35008:SF4">
    <property type="entry name" value="BLL4482 PROTEIN"/>
    <property type="match status" value="1"/>
</dbReference>
<protein>
    <submittedName>
        <fullName evidence="7">Cytochrome C</fullName>
    </submittedName>
</protein>
<dbReference type="InterPro" id="IPR051459">
    <property type="entry name" value="Cytochrome_c-type_DH"/>
</dbReference>
<evidence type="ECO:0000256" key="5">
    <source>
        <dbReference type="SAM" id="SignalP"/>
    </source>
</evidence>
<organism evidence="7 8">
    <name type="scientific">Hymenobacter coccineus</name>
    <dbReference type="NCBI Taxonomy" id="1908235"/>
    <lineage>
        <taxon>Bacteria</taxon>
        <taxon>Pseudomonadati</taxon>
        <taxon>Bacteroidota</taxon>
        <taxon>Cytophagia</taxon>
        <taxon>Cytophagales</taxon>
        <taxon>Hymenobacteraceae</taxon>
        <taxon>Hymenobacter</taxon>
    </lineage>
</organism>
<evidence type="ECO:0000313" key="7">
    <source>
        <dbReference type="EMBL" id="OGX92144.1"/>
    </source>
</evidence>
<keyword evidence="8" id="KW-1185">Reference proteome</keyword>
<evidence type="ECO:0000256" key="1">
    <source>
        <dbReference type="ARBA" id="ARBA00022617"/>
    </source>
</evidence>
<reference evidence="7 8" key="1">
    <citation type="submission" date="2016-08" db="EMBL/GenBank/DDBJ databases">
        <title>Hymenobacter coccineus sp. nov., Hymenobacter lapidarius sp. nov. and Hymenobacter glacialis sp. nov., isolated from Antarctic soil.</title>
        <authorList>
            <person name="Sedlacek I."/>
            <person name="Kralova S."/>
            <person name="Kyrova K."/>
            <person name="Maslanova I."/>
            <person name="Stankova E."/>
            <person name="Vrbovska V."/>
            <person name="Nemec M."/>
            <person name="Bartak M."/>
            <person name="Svec P."/>
            <person name="Busse H.-J."/>
            <person name="Pantucek R."/>
        </authorList>
    </citation>
    <scope>NUCLEOTIDE SEQUENCE [LARGE SCALE GENOMIC DNA]</scope>
    <source>
        <strain evidence="7 8">CCM 8649</strain>
    </source>
</reference>
<evidence type="ECO:0000256" key="3">
    <source>
        <dbReference type="ARBA" id="ARBA00023004"/>
    </source>
</evidence>
<keyword evidence="5" id="KW-0732">Signal</keyword>
<dbReference type="InterPro" id="IPR009056">
    <property type="entry name" value="Cyt_c-like_dom"/>
</dbReference>
<dbReference type="SUPFAM" id="SSF46626">
    <property type="entry name" value="Cytochrome c"/>
    <property type="match status" value="1"/>
</dbReference>
<proteinExistence type="predicted"/>
<dbReference type="GO" id="GO:0009055">
    <property type="term" value="F:electron transfer activity"/>
    <property type="evidence" value="ECO:0007669"/>
    <property type="project" value="InterPro"/>
</dbReference>
<dbReference type="Pfam" id="PF00034">
    <property type="entry name" value="Cytochrom_C"/>
    <property type="match status" value="1"/>
</dbReference>